<proteinExistence type="inferred from homology"/>
<dbReference type="PANTHER" id="PTHR36449">
    <property type="entry name" value="ACETYLTRANSFERASE-RELATED"/>
    <property type="match status" value="1"/>
</dbReference>
<organism evidence="5 6">
    <name type="scientific">Arsukibacterium ikkense</name>
    <dbReference type="NCBI Taxonomy" id="336831"/>
    <lineage>
        <taxon>Bacteria</taxon>
        <taxon>Pseudomonadati</taxon>
        <taxon>Pseudomonadota</taxon>
        <taxon>Gammaproteobacteria</taxon>
        <taxon>Chromatiales</taxon>
        <taxon>Chromatiaceae</taxon>
        <taxon>Arsukibacterium</taxon>
    </lineage>
</organism>
<keyword evidence="6" id="KW-1185">Reference proteome</keyword>
<dbReference type="GO" id="GO:0016746">
    <property type="term" value="F:acyltransferase activity"/>
    <property type="evidence" value="ECO:0007669"/>
    <property type="project" value="UniProtKB-KW"/>
</dbReference>
<keyword evidence="3 5" id="KW-0808">Transferase</keyword>
<dbReference type="AlphaFoldDB" id="A0A0M2VA61"/>
<name>A0A0M2VA61_9GAMM</name>
<dbReference type="InterPro" id="IPR016181">
    <property type="entry name" value="Acyl_CoA_acyltransferase"/>
</dbReference>
<comment type="caution">
    <text evidence="5">The sequence shown here is derived from an EMBL/GenBank/DDBJ whole genome shotgun (WGS) entry which is preliminary data.</text>
</comment>
<dbReference type="Gene3D" id="3.40.630.30">
    <property type="match status" value="1"/>
</dbReference>
<evidence type="ECO:0000256" key="4">
    <source>
        <dbReference type="ARBA" id="ARBA00023315"/>
    </source>
</evidence>
<keyword evidence="2" id="KW-1277">Toxin-antitoxin system</keyword>
<sequence>MALAAEFVLLDAALHDLKGFDCGKASLNDYLSRYAVRNSGLGLSRTWVLTEQAEHGKLPIAAYYTLASSTVAREELPAQNKSLPAYPVPVVLLARLGVSVHYQGQQLGAKTLVQALRTALELADRGLPALGVVLDVLDDAALRFYQHMGMFMPLTDQPQRLFVPMGTIRQLS</sequence>
<dbReference type="OrthoDB" id="9799147at2"/>
<evidence type="ECO:0000256" key="2">
    <source>
        <dbReference type="ARBA" id="ARBA00022649"/>
    </source>
</evidence>
<accession>A0A0M2VA61</accession>
<dbReference type="RefSeq" id="WP_046556409.1">
    <property type="nucleotide sequence ID" value="NZ_LAHO01000003.1"/>
</dbReference>
<dbReference type="EMBL" id="LAHO01000003">
    <property type="protein sequence ID" value="KKO46520.1"/>
    <property type="molecule type" value="Genomic_DNA"/>
</dbReference>
<protein>
    <submittedName>
        <fullName evidence="5">GNAT family acetyltransferase</fullName>
    </submittedName>
</protein>
<dbReference type="SUPFAM" id="SSF55729">
    <property type="entry name" value="Acyl-CoA N-acyltransferases (Nat)"/>
    <property type="match status" value="1"/>
</dbReference>
<keyword evidence="4" id="KW-0012">Acyltransferase</keyword>
<evidence type="ECO:0000313" key="6">
    <source>
        <dbReference type="Proteomes" id="UP000034228"/>
    </source>
</evidence>
<reference evidence="5 6" key="1">
    <citation type="submission" date="2015-03" db="EMBL/GenBank/DDBJ databases">
        <title>Draft genome sequences of two protease-producing strains of Arsukibacterium isolated from two cold and alkaline environments.</title>
        <authorList>
            <person name="Lylloff J.E."/>
            <person name="Skov L.B."/>
            <person name="Jepsen M."/>
            <person name="Hallin P.F."/>
            <person name="Sorensen S.J."/>
            <person name="Stougaard P."/>
            <person name="Glaring M.A."/>
        </authorList>
    </citation>
    <scope>NUCLEOTIDE SEQUENCE [LARGE SCALE GENOMIC DNA]</scope>
    <source>
        <strain evidence="5 6">GCM72</strain>
    </source>
</reference>
<evidence type="ECO:0000256" key="3">
    <source>
        <dbReference type="ARBA" id="ARBA00022679"/>
    </source>
</evidence>
<dbReference type="PATRIC" id="fig|336831.14.peg.3154"/>
<dbReference type="Proteomes" id="UP000034228">
    <property type="component" value="Unassembled WGS sequence"/>
</dbReference>
<gene>
    <name evidence="5" type="ORF">WG68_04195</name>
</gene>
<evidence type="ECO:0000256" key="1">
    <source>
        <dbReference type="ARBA" id="ARBA00009342"/>
    </source>
</evidence>
<dbReference type="PANTHER" id="PTHR36449:SF1">
    <property type="entry name" value="ACETYLTRANSFERASE"/>
    <property type="match status" value="1"/>
</dbReference>
<dbReference type="STRING" id="336831.WG68_04195"/>
<evidence type="ECO:0000313" key="5">
    <source>
        <dbReference type="EMBL" id="KKO46520.1"/>
    </source>
</evidence>
<comment type="similarity">
    <text evidence="1">Belongs to the acetyltransferase family. GNAT subfamily.</text>
</comment>